<dbReference type="InterPro" id="IPR036420">
    <property type="entry name" value="BRCT_dom_sf"/>
</dbReference>
<dbReference type="SMART" id="SM00292">
    <property type="entry name" value="BRCT"/>
    <property type="match status" value="2"/>
</dbReference>
<feature type="compositionally biased region" description="Polar residues" evidence="9">
    <location>
        <begin position="411"/>
        <end position="421"/>
    </location>
</feature>
<feature type="region of interest" description="Disordered" evidence="9">
    <location>
        <begin position="725"/>
        <end position="755"/>
    </location>
</feature>
<feature type="region of interest" description="Disordered" evidence="9">
    <location>
        <begin position="185"/>
        <end position="217"/>
    </location>
</feature>
<feature type="compositionally biased region" description="Basic and acidic residues" evidence="9">
    <location>
        <begin position="1309"/>
        <end position="1322"/>
    </location>
</feature>
<feature type="compositionally biased region" description="Basic and acidic residues" evidence="9">
    <location>
        <begin position="1288"/>
        <end position="1300"/>
    </location>
</feature>
<comment type="caution">
    <text evidence="11">The sequence shown here is derived from an EMBL/GenBank/DDBJ whole genome shotgun (WGS) entry which is preliminary data.</text>
</comment>
<keyword evidence="3" id="KW-0677">Repeat</keyword>
<keyword evidence="12" id="KW-1185">Reference proteome</keyword>
<feature type="compositionally biased region" description="Acidic residues" evidence="9">
    <location>
        <begin position="48"/>
        <end position="57"/>
    </location>
</feature>
<feature type="compositionally biased region" description="Polar residues" evidence="9">
    <location>
        <begin position="1595"/>
        <end position="1605"/>
    </location>
</feature>
<dbReference type="InterPro" id="IPR011364">
    <property type="entry name" value="BRCA1"/>
</dbReference>
<feature type="compositionally biased region" description="Basic residues" evidence="9">
    <location>
        <begin position="1240"/>
        <end position="1260"/>
    </location>
</feature>
<feature type="compositionally biased region" description="Basic and acidic residues" evidence="9">
    <location>
        <begin position="1210"/>
        <end position="1227"/>
    </location>
</feature>
<comment type="subcellular location">
    <subcellularLocation>
        <location evidence="1">Nucleus</location>
    </subcellularLocation>
</comment>
<feature type="compositionally biased region" description="Basic residues" evidence="9">
    <location>
        <begin position="433"/>
        <end position="444"/>
    </location>
</feature>
<gene>
    <name evidence="11" type="ORF">OFUS_LOCUS15506</name>
</gene>
<feature type="region of interest" description="Disordered" evidence="9">
    <location>
        <begin position="1930"/>
        <end position="1975"/>
    </location>
</feature>
<evidence type="ECO:0000256" key="9">
    <source>
        <dbReference type="SAM" id="MobiDB-lite"/>
    </source>
</evidence>
<feature type="compositionally biased region" description="Basic residues" evidence="9">
    <location>
        <begin position="318"/>
        <end position="333"/>
    </location>
</feature>
<keyword evidence="5" id="KW-0863">Zinc-finger</keyword>
<name>A0A8J1UWY9_OWEFU</name>
<feature type="compositionally biased region" description="Acidic residues" evidence="9">
    <location>
        <begin position="1340"/>
        <end position="1355"/>
    </location>
</feature>
<keyword evidence="7" id="KW-0234">DNA repair</keyword>
<dbReference type="GO" id="GO:0008270">
    <property type="term" value="F:zinc ion binding"/>
    <property type="evidence" value="ECO:0007669"/>
    <property type="project" value="UniProtKB-KW"/>
</dbReference>
<dbReference type="EMBL" id="CAIIXF020000007">
    <property type="protein sequence ID" value="CAH1790276.1"/>
    <property type="molecule type" value="Genomic_DNA"/>
</dbReference>
<evidence type="ECO:0000256" key="2">
    <source>
        <dbReference type="ARBA" id="ARBA00022723"/>
    </source>
</evidence>
<evidence type="ECO:0000256" key="5">
    <source>
        <dbReference type="ARBA" id="ARBA00022771"/>
    </source>
</evidence>
<feature type="compositionally biased region" description="Polar residues" evidence="9">
    <location>
        <begin position="1700"/>
        <end position="1713"/>
    </location>
</feature>
<protein>
    <recommendedName>
        <fullName evidence="10">BRCT domain-containing protein</fullName>
    </recommendedName>
</protein>
<feature type="compositionally biased region" description="Polar residues" evidence="9">
    <location>
        <begin position="1262"/>
        <end position="1287"/>
    </location>
</feature>
<feature type="compositionally biased region" description="Basic and acidic residues" evidence="9">
    <location>
        <begin position="1661"/>
        <end position="1682"/>
    </location>
</feature>
<feature type="compositionally biased region" description="Acidic residues" evidence="9">
    <location>
        <begin position="1081"/>
        <end position="1110"/>
    </location>
</feature>
<evidence type="ECO:0000256" key="3">
    <source>
        <dbReference type="ARBA" id="ARBA00022737"/>
    </source>
</evidence>
<evidence type="ECO:0000256" key="6">
    <source>
        <dbReference type="ARBA" id="ARBA00022833"/>
    </source>
</evidence>
<dbReference type="GO" id="GO:0070531">
    <property type="term" value="C:BRCA1-A complex"/>
    <property type="evidence" value="ECO:0007669"/>
    <property type="project" value="TreeGrafter"/>
</dbReference>
<feature type="region of interest" description="Disordered" evidence="9">
    <location>
        <begin position="1510"/>
        <end position="1748"/>
    </location>
</feature>
<feature type="region of interest" description="Disordered" evidence="9">
    <location>
        <begin position="1336"/>
        <end position="1495"/>
    </location>
</feature>
<evidence type="ECO:0000256" key="1">
    <source>
        <dbReference type="ARBA" id="ARBA00004123"/>
    </source>
</evidence>
<dbReference type="PROSITE" id="PS50172">
    <property type="entry name" value="BRCT"/>
    <property type="match status" value="2"/>
</dbReference>
<feature type="compositionally biased region" description="Low complexity" evidence="9">
    <location>
        <begin position="401"/>
        <end position="410"/>
    </location>
</feature>
<feature type="region of interest" description="Disordered" evidence="9">
    <location>
        <begin position="100"/>
        <end position="151"/>
    </location>
</feature>
<feature type="compositionally biased region" description="Acidic residues" evidence="9">
    <location>
        <begin position="1683"/>
        <end position="1699"/>
    </location>
</feature>
<feature type="compositionally biased region" description="Polar residues" evidence="9">
    <location>
        <begin position="1782"/>
        <end position="1798"/>
    </location>
</feature>
<dbReference type="InterPro" id="IPR001357">
    <property type="entry name" value="BRCT_dom"/>
</dbReference>
<feature type="compositionally biased region" description="Basic and acidic residues" evidence="9">
    <location>
        <begin position="1372"/>
        <end position="1388"/>
    </location>
</feature>
<feature type="region of interest" description="Disordered" evidence="9">
    <location>
        <begin position="925"/>
        <end position="950"/>
    </location>
</feature>
<dbReference type="GO" id="GO:0003677">
    <property type="term" value="F:DNA binding"/>
    <property type="evidence" value="ECO:0007669"/>
    <property type="project" value="InterPro"/>
</dbReference>
<keyword evidence="8" id="KW-0539">Nucleus</keyword>
<feature type="compositionally biased region" description="Polar residues" evidence="9">
    <location>
        <begin position="1049"/>
        <end position="1080"/>
    </location>
</feature>
<proteinExistence type="predicted"/>
<feature type="compositionally biased region" description="Basic residues" evidence="9">
    <location>
        <begin position="126"/>
        <end position="141"/>
    </location>
</feature>
<feature type="region of interest" description="Disordered" evidence="9">
    <location>
        <begin position="29"/>
        <end position="76"/>
    </location>
</feature>
<feature type="region of interest" description="Disordered" evidence="9">
    <location>
        <begin position="398"/>
        <end position="458"/>
    </location>
</feature>
<keyword evidence="6" id="KW-0862">Zinc</keyword>
<feature type="compositionally biased region" description="Polar residues" evidence="9">
    <location>
        <begin position="1413"/>
        <end position="1435"/>
    </location>
</feature>
<accession>A0A8J1UWY9</accession>
<dbReference type="InterPro" id="IPR031099">
    <property type="entry name" value="BRCA1-associated"/>
</dbReference>
<keyword evidence="2" id="KW-0479">Metal-binding</keyword>
<dbReference type="PRINTS" id="PR00493">
    <property type="entry name" value="BRSTCANCERI"/>
</dbReference>
<feature type="compositionally biased region" description="Basic and acidic residues" evidence="9">
    <location>
        <begin position="1739"/>
        <end position="1748"/>
    </location>
</feature>
<feature type="domain" description="BRCT" evidence="10">
    <location>
        <begin position="2105"/>
        <end position="2205"/>
    </location>
</feature>
<dbReference type="SUPFAM" id="SSF52113">
    <property type="entry name" value="BRCT domain"/>
    <property type="match status" value="2"/>
</dbReference>
<keyword evidence="4" id="KW-0227">DNA damage</keyword>
<dbReference type="Proteomes" id="UP000749559">
    <property type="component" value="Unassembled WGS sequence"/>
</dbReference>
<feature type="region of interest" description="Disordered" evidence="9">
    <location>
        <begin position="315"/>
        <end position="338"/>
    </location>
</feature>
<evidence type="ECO:0000313" key="11">
    <source>
        <dbReference type="EMBL" id="CAH1790276.1"/>
    </source>
</evidence>
<dbReference type="PANTHER" id="PTHR13763:SF0">
    <property type="entry name" value="BREAST CANCER TYPE 1 SUSCEPTIBILITY PROTEIN"/>
    <property type="match status" value="1"/>
</dbReference>
<dbReference type="OrthoDB" id="6105938at2759"/>
<feature type="compositionally biased region" description="Basic and acidic residues" evidence="9">
    <location>
        <begin position="1576"/>
        <end position="1586"/>
    </location>
</feature>
<feature type="compositionally biased region" description="Polar residues" evidence="9">
    <location>
        <begin position="1616"/>
        <end position="1630"/>
    </location>
</feature>
<feature type="region of interest" description="Disordered" evidence="9">
    <location>
        <begin position="1819"/>
        <end position="1841"/>
    </location>
</feature>
<organism evidence="11 12">
    <name type="scientific">Owenia fusiformis</name>
    <name type="common">Polychaete worm</name>
    <dbReference type="NCBI Taxonomy" id="6347"/>
    <lineage>
        <taxon>Eukaryota</taxon>
        <taxon>Metazoa</taxon>
        <taxon>Spiralia</taxon>
        <taxon>Lophotrochozoa</taxon>
        <taxon>Annelida</taxon>
        <taxon>Polychaeta</taxon>
        <taxon>Sedentaria</taxon>
        <taxon>Canalipalpata</taxon>
        <taxon>Sabellida</taxon>
        <taxon>Oweniida</taxon>
        <taxon>Oweniidae</taxon>
        <taxon>Owenia</taxon>
    </lineage>
</organism>
<evidence type="ECO:0000313" key="12">
    <source>
        <dbReference type="Proteomes" id="UP000749559"/>
    </source>
</evidence>
<dbReference type="GO" id="GO:0045944">
    <property type="term" value="P:positive regulation of transcription by RNA polymerase II"/>
    <property type="evidence" value="ECO:0007669"/>
    <property type="project" value="TreeGrafter"/>
</dbReference>
<dbReference type="PANTHER" id="PTHR13763">
    <property type="entry name" value="BREAST CANCER TYPE 1 SUSCEPTIBILITY PROTEIN BRCA1"/>
    <property type="match status" value="1"/>
</dbReference>
<sequence length="2210" mass="246221">MERHNNELASFLENANSQTLGKAQTIEELIAGGDSDTTESLSVKSDPDMDEPVDLGTEEQKDILESNNADGTEAPLSLESHYRVKVPEKEDIQFSQAVANKPAAQIEEDSDPRIRQSRVKTTYSKSLKRRNLSSTVRKKLRENKLDDEDDDDTVEHIDATVTNCAPEVKEKVDNWLNTSANEELLDGNQNNTELPGEVEGAQKNRFFKSKNQVGSKISPSSLSILSRRDENISELSEEPERSHVFSASTIEYSFDQNNTKSSKSNKKAKFGDTKITKARRQNEVPEVTTCKVVPKSKSAPTVEAEIDPYTFQFSQRTPKAKSKKVRKSKRNTAKGKAAVVQSVVMPKLDESSKVLVGDKNITSLETVDEEMTEPCNIIEDTPDVTPNLKSKLFNVPDLKSSKSTSETISKPNETNLSNPKNNSHHQYENTVKQKPKSSRKKLPKKSSPAPSVPDTMEKDNLIAKISEAEEFDLEMLSQGKEYLGKGMSELQDDIEVEPDNVDITVVAETPYIPSKLDQLKFQAKKNNNQFNNQLVNKLETSEKLDQIVDVIKNLTNEIKIQKCNPKIAESLQTSLLDVVDAMKIDIAASVVATTKVTNLGESNHSITRNEAQEWFSLKQMKKDFCKKAKTKTLVYANTKPHNARPDAPKPTISKVIPSKRDIHVDTPESNTMEVDIEENSSEKYLSNGVPKPSVTVVHREDEDSDQSIDLAVSQIQALNNCNAAYSASEDDSDNDNDTAWNDSDHAENDGVQGTNVVKGECDIMDDKEVRGENDFTREIDAGGDDNEIIRQDGALGAKSPPSVVPEQKTVIPKVNDCELNISTIETPKIKKSNRKTFCLGGSPIKRAPKFDSQTLDIDDQIVMDQITVNVQNENNGAMIETTETTQSQPYKDRQVNDHLIIEDTETSQGKSSKLFKSKKLNVQTTKQATSTLPGMLSSPTPSSLEEESQASVSLLQKPAPIKSSDVIIEGTNQDKQNIKDSQNIENMDEQNELKADQPKCAIQKWKEVEITTLFDDDSTQPSCESNMENDDLSSAERDNDIHKAPVSVKTPTHPNSHAISKRSATQNSSELRNISHNETTGQDDDITHDDDVIYSDDANKDDEAESDDDEMNKVLKQINKQRKEARQSLNHHNKKRVDRSFKRVKKLNSSSEDESSIDKVANEITKNKEKGFSKRTERDETDRSSDENIQDKSIKAKILPNRPPIGRSSDGVKSRKRTPDKPTKEMDASDSSSDEDTPRLTKRKAKTTRGLAARRRKRKIVSSDSSQMPLSTQEYDTNKSIQDSTINKSHDESNDNEPKLSQENIIKSQSEKHEESKPEKINDKLAAIESICKEVLENSQDSDTDATCDKIDDDTNVVPPTPPCEIPTNISHDMDKFKKPKTPEKSSEVSDVDEESVASALSQELLKSPFLMKSSNITRSGGPNEYPKTTDNAENANVPLDSENPFPTDTKLNPKAVKVKLEKQQDKDPNVIFAIPTTPNHPIEVEDRDVDSTQERRKVQENIAKMVKECTPKAKVKPSETSASSRRLPSKKRRGKTDGDATTNAVKQVKDKIAEDLFGGDEEITRKSSKTNGHGFSEESEYHDALDEMDDLLPVNNTPRTINISDDSDEDMFSSPLASSPVTPSLISVTPSPIEPSPMEPSPIQTTLSQYQTTNQRSQKCKIEVNSRKLNEGVDDNNKVDDNNDDNVDVNDIDDDQDEITNPQGTIDISASLDSKPSNKKNKPNSEHTIDITETVGETEDKTSDESAEKLETLQDMFNSPMELENCISQHKDDASKPGLNKKSSQKMQNSTRENNPPYSLDNEPDIIPESEDFIRGTPSQAKKTPCLYPNKTTPRPLESVSHLNTPKAATKAMTPEQRSAHLRKAFQAKYEKQKASAEAVLSPLNDNQNVTPNRARYIAHNQSVAKVLHKAESTESEMKSTNVKLLKTAPTSSVKNTTESEKTNLSKVESTFNPDGATVKARSDNETEGVEKATTTGSADYSKVLRNKWNVPVPSKWIFVTTGLSKQEMMHVQKLCKLLKCRWKPRFDKTTTHVIVKTVSPESLECERTLKYFQGIANQCWVMSYTWILDCLKNSRVLTLENYEIVGDVVGGSDHSGPCRSRLAEIPLLNNYEICCYGDYTGLTKDDLKDMLAACGATTVDDPDDFVVEAGCTQVILAETANPTRVEPLYNSLYRKYGILVISREWILDSVGSFKVLPYDDYLLCNVQV</sequence>
<dbReference type="GO" id="GO:0031436">
    <property type="term" value="C:BRCA1-BARD1 complex"/>
    <property type="evidence" value="ECO:0007669"/>
    <property type="project" value="TreeGrafter"/>
</dbReference>
<feature type="compositionally biased region" description="Basic residues" evidence="9">
    <location>
        <begin position="1129"/>
        <end position="1146"/>
    </location>
</feature>
<evidence type="ECO:0000259" key="10">
    <source>
        <dbReference type="PROSITE" id="PS50172"/>
    </source>
</evidence>
<dbReference type="FunFam" id="3.40.50.10190:FF:000006">
    <property type="entry name" value="Breast cancer type 1 susceptibility protein homolog"/>
    <property type="match status" value="1"/>
</dbReference>
<dbReference type="GO" id="GO:0000724">
    <property type="term" value="P:double-strand break repair via homologous recombination"/>
    <property type="evidence" value="ECO:0007669"/>
    <property type="project" value="TreeGrafter"/>
</dbReference>
<feature type="region of interest" description="Disordered" evidence="9">
    <location>
        <begin position="1771"/>
        <end position="1803"/>
    </location>
</feature>
<dbReference type="Gene3D" id="3.40.50.10190">
    <property type="entry name" value="BRCT domain"/>
    <property type="match status" value="2"/>
</dbReference>
<feature type="domain" description="BRCT" evidence="10">
    <location>
        <begin position="1999"/>
        <end position="2086"/>
    </location>
</feature>
<feature type="compositionally biased region" description="Polar residues" evidence="9">
    <location>
        <begin position="1645"/>
        <end position="1658"/>
    </location>
</feature>
<evidence type="ECO:0000256" key="7">
    <source>
        <dbReference type="ARBA" id="ARBA00023204"/>
    </source>
</evidence>
<evidence type="ECO:0000256" key="4">
    <source>
        <dbReference type="ARBA" id="ARBA00022763"/>
    </source>
</evidence>
<dbReference type="Pfam" id="PF00533">
    <property type="entry name" value="BRCT"/>
    <property type="match status" value="1"/>
</dbReference>
<dbReference type="GO" id="GO:0004842">
    <property type="term" value="F:ubiquitin-protein transferase activity"/>
    <property type="evidence" value="ECO:0007669"/>
    <property type="project" value="InterPro"/>
</dbReference>
<feature type="compositionally biased region" description="Basic and acidic residues" evidence="9">
    <location>
        <begin position="1962"/>
        <end position="1972"/>
    </location>
</feature>
<feature type="compositionally biased region" description="Basic and acidic residues" evidence="9">
    <location>
        <begin position="1156"/>
        <end position="1194"/>
    </location>
</feature>
<feature type="compositionally biased region" description="Basic and acidic residues" evidence="9">
    <location>
        <begin position="1459"/>
        <end position="1469"/>
    </location>
</feature>
<feature type="region of interest" description="Disordered" evidence="9">
    <location>
        <begin position="1016"/>
        <end position="1035"/>
    </location>
</feature>
<feature type="region of interest" description="Disordered" evidence="9">
    <location>
        <begin position="1044"/>
        <end position="1322"/>
    </location>
</feature>
<reference evidence="11" key="1">
    <citation type="submission" date="2022-03" db="EMBL/GenBank/DDBJ databases">
        <authorList>
            <person name="Martin C."/>
        </authorList>
    </citation>
    <scope>NUCLEOTIDE SEQUENCE</scope>
</reference>
<evidence type="ECO:0000256" key="8">
    <source>
        <dbReference type="ARBA" id="ARBA00023242"/>
    </source>
</evidence>